<reference evidence="2 3" key="1">
    <citation type="journal article" date="2009" name="Nat. Biotechnol.">
        <title>Genome sequence of the recombinant protein production host Pichia pastoris.</title>
        <authorList>
            <person name="De Schutter K."/>
            <person name="Lin Y.C."/>
            <person name="Tiels P."/>
            <person name="Van Hecke A."/>
            <person name="Glinka S."/>
            <person name="Weber-Lehmann J."/>
            <person name="Rouze P."/>
            <person name="Van de Peer Y."/>
            <person name="Callewaert N."/>
        </authorList>
    </citation>
    <scope>NUCLEOTIDE SEQUENCE [LARGE SCALE GENOMIC DNA]</scope>
    <source>
        <strain evidence="3">GS115 / ATCC 20864</strain>
    </source>
</reference>
<protein>
    <recommendedName>
        <fullName evidence="1">F-box domain-containing protein</fullName>
    </recommendedName>
</protein>
<gene>
    <name evidence="2" type="ordered locus">PAS_chr3_0180</name>
</gene>
<proteinExistence type="predicted"/>
<accession>C4R3S4</accession>
<dbReference type="RefSeq" id="XP_002492389.1">
    <property type="nucleotide sequence ID" value="XM_002492344.1"/>
</dbReference>
<organism evidence="2 3">
    <name type="scientific">Komagataella phaffii (strain GS115 / ATCC 20864)</name>
    <name type="common">Yeast</name>
    <name type="synonym">Pichia pastoris</name>
    <dbReference type="NCBI Taxonomy" id="644223"/>
    <lineage>
        <taxon>Eukaryota</taxon>
        <taxon>Fungi</taxon>
        <taxon>Dikarya</taxon>
        <taxon>Ascomycota</taxon>
        <taxon>Saccharomycotina</taxon>
        <taxon>Pichiomycetes</taxon>
        <taxon>Pichiales</taxon>
        <taxon>Pichiaceae</taxon>
        <taxon>Komagataella</taxon>
    </lineage>
</organism>
<evidence type="ECO:0000313" key="2">
    <source>
        <dbReference type="EMBL" id="CAY70156.1"/>
    </source>
</evidence>
<name>C4R3S4_KOMPG</name>
<evidence type="ECO:0000259" key="1">
    <source>
        <dbReference type="PROSITE" id="PS50181"/>
    </source>
</evidence>
<dbReference type="InParanoid" id="C4R3S4"/>
<feature type="domain" description="F-box" evidence="1">
    <location>
        <begin position="24"/>
        <end position="69"/>
    </location>
</feature>
<dbReference type="OrthoDB" id="10285232at2759"/>
<dbReference type="KEGG" id="ppa:PAS_chr3_0180"/>
<sequence>MEQLIPFILFAVISQWFDDSHYSAYAAVNYPPEIWTQILNQLNQKDVIALMLTNRITCSLSATRLYRRVYITAENSQMPSTSYDEWNYTVTTATRFLKMLRTSHGSKLAVETVYVGCKLNSVILFELASHLPHAALVCMDMAYVILPHHSWGSSFWIIGNAITNNIAQLRLEELAVDDSIPFYGLQRGRALHLPSLKKLSVKATHWSKTLPLVTDLFSAMHPFQLESLEVGDPLVFCEVCSSLGTSEQFRLKSLTLDFGSSSDIPPDYDYTRLLEIMKNSIQEVNELRLRFWTFQETDGISEFLRKIAVLLGPNLQSLGIFFLGETPRSIEDQDSIQLVTTKLYPSYLPDIVGFFAAIQHLRLEEITLSVSHQIGLDELTANVSNSRFSILSAALLLSVVRLNVFGNLCGPFFNGWVRRYDIGHGRIFRIAPRHNVLGGALPPIQDDHIQSLPDLEMAQLVSQRQFICAARGQVSVPFTTANKNAPLLRERYRLLIEDHAGPLPADIHINGLPV</sequence>
<evidence type="ECO:0000313" key="3">
    <source>
        <dbReference type="Proteomes" id="UP000000314"/>
    </source>
</evidence>
<dbReference type="Proteomes" id="UP000000314">
    <property type="component" value="Chromosome 3"/>
</dbReference>
<dbReference type="HOGENOM" id="CLU_530084_0_0_1"/>
<dbReference type="GeneID" id="8199454"/>
<dbReference type="AlphaFoldDB" id="C4R3S4"/>
<dbReference type="PROSITE" id="PS50181">
    <property type="entry name" value="FBOX"/>
    <property type="match status" value="1"/>
</dbReference>
<dbReference type="InterPro" id="IPR001810">
    <property type="entry name" value="F-box_dom"/>
</dbReference>
<dbReference type="EMBL" id="FN392321">
    <property type="protein sequence ID" value="CAY70156.1"/>
    <property type="molecule type" value="Genomic_DNA"/>
</dbReference>
<keyword evidence="3" id="KW-1185">Reference proteome</keyword>